<dbReference type="SUPFAM" id="SSF160935">
    <property type="entry name" value="VPA0735-like"/>
    <property type="match status" value="1"/>
</dbReference>
<sequence>MRKTFALAAAAVISASWPAQAQMPTANPAPNSKPVPVNVENFARAESDLYFAGIVKNGGFGTFDHTREPAPLDKQTVIRLNRDTLYSSAVFDLDAGPVTITIPDAGQRFMSMQVINEDHYTPQVAYKPGPYTLTRETIGTRYVAVAFRTLADPADKKDMAQAHAVQDAIKVEQPGGPGTFEVPAWDQASQKKIRDLLIVLSDTLPDKNRMFGTRAEVDPVRFLLGTASAWGGNPDKEAVYLNVFPEKNDGKTVYGLKVPAGVPVDGFWSVTVYNAEGFFTPNAFNAYSLNNITAKKSADGSVDIRFGGCDGTIPNCLPVTAGWNYMIRLYRPHADILNGTWTFPAAVAR</sequence>
<dbReference type="Pfam" id="PF06863">
    <property type="entry name" value="DUF1254"/>
    <property type="match status" value="1"/>
</dbReference>
<evidence type="ECO:0000259" key="2">
    <source>
        <dbReference type="Pfam" id="PF06742"/>
    </source>
</evidence>
<keyword evidence="1" id="KW-0732">Signal</keyword>
<proteinExistence type="predicted"/>
<evidence type="ECO:0000313" key="5">
    <source>
        <dbReference type="Proteomes" id="UP000248021"/>
    </source>
</evidence>
<dbReference type="InterPro" id="IPR010621">
    <property type="entry name" value="DUF1214"/>
</dbReference>
<dbReference type="InterPro" id="IPR010679">
    <property type="entry name" value="DUF1254"/>
</dbReference>
<gene>
    <name evidence="4" type="ORF">C7450_101460</name>
</gene>
<feature type="signal peptide" evidence="1">
    <location>
        <begin position="1"/>
        <end position="21"/>
    </location>
</feature>
<dbReference type="Proteomes" id="UP000248021">
    <property type="component" value="Unassembled WGS sequence"/>
</dbReference>
<dbReference type="PANTHER" id="PTHR36509">
    <property type="entry name" value="BLL3101 PROTEIN"/>
    <property type="match status" value="1"/>
</dbReference>
<evidence type="ECO:0000256" key="1">
    <source>
        <dbReference type="SAM" id="SignalP"/>
    </source>
</evidence>
<dbReference type="Gene3D" id="2.60.40.1610">
    <property type="entry name" value="Domain of unknown function DUF1254"/>
    <property type="match status" value="1"/>
</dbReference>
<evidence type="ECO:0000313" key="4">
    <source>
        <dbReference type="EMBL" id="PXW64701.1"/>
    </source>
</evidence>
<dbReference type="InterPro" id="IPR037050">
    <property type="entry name" value="DUF1254_sf"/>
</dbReference>
<dbReference type="PANTHER" id="PTHR36509:SF2">
    <property type="entry name" value="BLL3101 PROTEIN"/>
    <property type="match status" value="1"/>
</dbReference>
<dbReference type="RefSeq" id="WP_110373221.1">
    <property type="nucleotide sequence ID" value="NZ_JAHBRY010000001.1"/>
</dbReference>
<feature type="domain" description="DUF1254" evidence="3">
    <location>
        <begin position="61"/>
        <end position="122"/>
    </location>
</feature>
<name>A0A2V3UHE4_9HYPH</name>
<keyword evidence="5" id="KW-1185">Reference proteome</keyword>
<evidence type="ECO:0000259" key="3">
    <source>
        <dbReference type="Pfam" id="PF06863"/>
    </source>
</evidence>
<dbReference type="AlphaFoldDB" id="A0A2V3UHE4"/>
<dbReference type="OrthoDB" id="9777345at2"/>
<accession>A0A2V3UHE4</accession>
<comment type="caution">
    <text evidence="4">The sequence shown here is derived from an EMBL/GenBank/DDBJ whole genome shotgun (WGS) entry which is preliminary data.</text>
</comment>
<dbReference type="Pfam" id="PF06742">
    <property type="entry name" value="DUF1214"/>
    <property type="match status" value="1"/>
</dbReference>
<organism evidence="4 5">
    <name type="scientific">Chelatococcus asaccharovorans</name>
    <dbReference type="NCBI Taxonomy" id="28210"/>
    <lineage>
        <taxon>Bacteria</taxon>
        <taxon>Pseudomonadati</taxon>
        <taxon>Pseudomonadota</taxon>
        <taxon>Alphaproteobacteria</taxon>
        <taxon>Hyphomicrobiales</taxon>
        <taxon>Chelatococcaceae</taxon>
        <taxon>Chelatococcus</taxon>
    </lineage>
</organism>
<dbReference type="Gene3D" id="2.60.120.600">
    <property type="entry name" value="Domain of unknown function DUF1214, C-terminal domain"/>
    <property type="match status" value="1"/>
</dbReference>
<feature type="domain" description="DUF1214" evidence="2">
    <location>
        <begin position="248"/>
        <end position="333"/>
    </location>
</feature>
<feature type="chain" id="PRO_5016118200" evidence="1">
    <location>
        <begin position="22"/>
        <end position="349"/>
    </location>
</feature>
<dbReference type="InterPro" id="IPR037049">
    <property type="entry name" value="DUF1214_C_sf"/>
</dbReference>
<reference evidence="4 5" key="1">
    <citation type="submission" date="2018-05" db="EMBL/GenBank/DDBJ databases">
        <title>Genomic Encyclopedia of Type Strains, Phase IV (KMG-IV): sequencing the most valuable type-strain genomes for metagenomic binning, comparative biology and taxonomic classification.</title>
        <authorList>
            <person name="Goeker M."/>
        </authorList>
    </citation>
    <scope>NUCLEOTIDE SEQUENCE [LARGE SCALE GENOMIC DNA]</scope>
    <source>
        <strain evidence="4 5">DSM 6462</strain>
    </source>
</reference>
<dbReference type="EMBL" id="QJJK01000001">
    <property type="protein sequence ID" value="PXW64701.1"/>
    <property type="molecule type" value="Genomic_DNA"/>
</dbReference>
<protein>
    <submittedName>
        <fullName evidence="4">Uncharacterized protein DUF1254</fullName>
    </submittedName>
</protein>